<keyword evidence="5" id="KW-0862">Zinc</keyword>
<reference evidence="10" key="1">
    <citation type="submission" date="2017-09" db="EMBL/GenBank/DDBJ databases">
        <title>Contemporary evolution of a Lepidopteran species, Heliothis virescens, in response to modern agricultural practices.</title>
        <authorList>
            <person name="Fritz M.L."/>
            <person name="Deyonke A.M."/>
            <person name="Papanicolaou A."/>
            <person name="Micinski S."/>
            <person name="Westbrook J."/>
            <person name="Gould F."/>
        </authorList>
    </citation>
    <scope>NUCLEOTIDE SEQUENCE [LARGE SCALE GENOMIC DNA]</scope>
    <source>
        <strain evidence="10">HvINT-</strain>
        <tissue evidence="10">Whole body</tissue>
    </source>
</reference>
<dbReference type="STRING" id="7102.A0A2A4JCH3"/>
<evidence type="ECO:0000256" key="2">
    <source>
        <dbReference type="ARBA" id="ARBA00022723"/>
    </source>
</evidence>
<comment type="caution">
    <text evidence="10">The sequence shown here is derived from an EMBL/GenBank/DDBJ whole genome shotgun (WGS) entry which is preliminary data.</text>
</comment>
<dbReference type="EMBL" id="NWSH01002022">
    <property type="protein sequence ID" value="PCG69398.1"/>
    <property type="molecule type" value="Genomic_DNA"/>
</dbReference>
<evidence type="ECO:0000256" key="5">
    <source>
        <dbReference type="ARBA" id="ARBA00022833"/>
    </source>
</evidence>
<dbReference type="Gene3D" id="3.40.1800.20">
    <property type="match status" value="1"/>
</dbReference>
<dbReference type="GO" id="GO:0005634">
    <property type="term" value="C:nucleus"/>
    <property type="evidence" value="ECO:0007669"/>
    <property type="project" value="UniProtKB-SubCell"/>
</dbReference>
<feature type="region of interest" description="Disordered" evidence="8">
    <location>
        <begin position="170"/>
        <end position="192"/>
    </location>
</feature>
<dbReference type="AlphaFoldDB" id="A0A2A4JCH3"/>
<feature type="domain" description="C2H2-type" evidence="9">
    <location>
        <begin position="393"/>
        <end position="420"/>
    </location>
</feature>
<keyword evidence="3" id="KW-0677">Repeat</keyword>
<keyword evidence="2" id="KW-0479">Metal-binding</keyword>
<dbReference type="PANTHER" id="PTHR23226">
    <property type="entry name" value="ZINC FINGER AND SCAN DOMAIN-CONTAINING"/>
    <property type="match status" value="1"/>
</dbReference>
<dbReference type="SUPFAM" id="SSF57716">
    <property type="entry name" value="Glucocorticoid receptor-like (DNA-binding domain)"/>
    <property type="match status" value="1"/>
</dbReference>
<dbReference type="Pfam" id="PF07776">
    <property type="entry name" value="zf-AD"/>
    <property type="match status" value="1"/>
</dbReference>
<evidence type="ECO:0000256" key="8">
    <source>
        <dbReference type="SAM" id="MobiDB-lite"/>
    </source>
</evidence>
<dbReference type="InterPro" id="IPR012934">
    <property type="entry name" value="Znf_AD"/>
</dbReference>
<evidence type="ECO:0000259" key="9">
    <source>
        <dbReference type="PROSITE" id="PS50157"/>
    </source>
</evidence>
<dbReference type="GO" id="GO:0008270">
    <property type="term" value="F:zinc ion binding"/>
    <property type="evidence" value="ECO:0007669"/>
    <property type="project" value="UniProtKB-KW"/>
</dbReference>
<dbReference type="Pfam" id="PF13894">
    <property type="entry name" value="zf-C2H2_4"/>
    <property type="match status" value="1"/>
</dbReference>
<feature type="domain" description="C2H2-type" evidence="9">
    <location>
        <begin position="422"/>
        <end position="449"/>
    </location>
</feature>
<evidence type="ECO:0000256" key="3">
    <source>
        <dbReference type="ARBA" id="ARBA00022737"/>
    </source>
</evidence>
<keyword evidence="6" id="KW-0539">Nucleus</keyword>
<protein>
    <recommendedName>
        <fullName evidence="9">C2H2-type domain-containing protein</fullName>
    </recommendedName>
</protein>
<accession>A0A2A4JCH3</accession>
<dbReference type="SMART" id="SM00355">
    <property type="entry name" value="ZnF_C2H2"/>
    <property type="match status" value="10"/>
</dbReference>
<dbReference type="SUPFAM" id="SSF57667">
    <property type="entry name" value="beta-beta-alpha zinc fingers"/>
    <property type="match status" value="4"/>
</dbReference>
<feature type="domain" description="C2H2-type" evidence="9">
    <location>
        <begin position="509"/>
        <end position="536"/>
    </location>
</feature>
<feature type="domain" description="C2H2-type" evidence="9">
    <location>
        <begin position="353"/>
        <end position="380"/>
    </location>
</feature>
<dbReference type="GO" id="GO:0000981">
    <property type="term" value="F:DNA-binding transcription factor activity, RNA polymerase II-specific"/>
    <property type="evidence" value="ECO:0007669"/>
    <property type="project" value="TreeGrafter"/>
</dbReference>
<comment type="subcellular location">
    <subcellularLocation>
        <location evidence="1">Nucleus</location>
    </subcellularLocation>
</comment>
<dbReference type="PROSITE" id="PS50157">
    <property type="entry name" value="ZINC_FINGER_C2H2_2"/>
    <property type="match status" value="7"/>
</dbReference>
<feature type="domain" description="C2H2-type" evidence="9">
    <location>
        <begin position="450"/>
        <end position="479"/>
    </location>
</feature>
<organism evidence="10">
    <name type="scientific">Heliothis virescens</name>
    <name type="common">Tobacco budworm moth</name>
    <dbReference type="NCBI Taxonomy" id="7102"/>
    <lineage>
        <taxon>Eukaryota</taxon>
        <taxon>Metazoa</taxon>
        <taxon>Ecdysozoa</taxon>
        <taxon>Arthropoda</taxon>
        <taxon>Hexapoda</taxon>
        <taxon>Insecta</taxon>
        <taxon>Pterygota</taxon>
        <taxon>Neoptera</taxon>
        <taxon>Endopterygota</taxon>
        <taxon>Lepidoptera</taxon>
        <taxon>Glossata</taxon>
        <taxon>Ditrysia</taxon>
        <taxon>Noctuoidea</taxon>
        <taxon>Noctuidae</taxon>
        <taxon>Heliothinae</taxon>
        <taxon>Heliothis</taxon>
    </lineage>
</organism>
<dbReference type="Gene3D" id="3.30.160.60">
    <property type="entry name" value="Classic Zinc Finger"/>
    <property type="match status" value="5"/>
</dbReference>
<dbReference type="Pfam" id="PF00096">
    <property type="entry name" value="zf-C2H2"/>
    <property type="match status" value="3"/>
</dbReference>
<evidence type="ECO:0000256" key="1">
    <source>
        <dbReference type="ARBA" id="ARBA00004123"/>
    </source>
</evidence>
<gene>
    <name evidence="10" type="ORF">B5V51_4163</name>
</gene>
<sequence>MNDIKCVHCRLCAELKPINKLIDLQSDYEKRQEIVNKLNRFNVQINFEDSLHQAACYTCICFLQQCYDFISAVEKAQDTLNGSVQIKHEDTFIDDDNCTNEEPVNWENSMDMEYKVEVMKIEPNTSVADKSVTSLDPLENNAKSSKIIVTSQDSLEKKIKSSNMIVTSQASSEKMLRSIDTSQDSLENKTKPSKIFVTSQDSQGIKRKSSNVIVTSQDALVKQTEKSPKQKKVSNSLEAKPVVHLKFSENADILTADDLKLSWNDYSWLCYYCETQFPTLKEVQDHSMQQHKICNPYRCIDCPTRRTSLDRFITHIRTKHRKYLRYYCYICNFKFSSVKEWPKHMAKHKTSEHVCRGCNTCFNSQEEQVQHTSTHYRDRETRKPSIPIKGDGSTCEICKKTFSCKNSLRGHMALHTKRKMDHMCEICGKCFHIEITMLNHIATHSQEKRHQCAICKTFFRTPQLLKLHARSHTHDAAKPFSCEKCGKCYRLKKHLRFHMNNIHVDSLSHVCTVCKKGFKNKVYLRRHLKQHEQKRHSCTICQRDFTYWPNYNLHMKTKHGIDKSKTKHTPYGTFPLDPTTGEIICEDAELKKKAIESTSVSLLQTGTTKRKDKGKQRK</sequence>
<name>A0A2A4JCH3_HELVI</name>
<dbReference type="PROSITE" id="PS00028">
    <property type="entry name" value="ZINC_FINGER_C2H2_1"/>
    <property type="match status" value="8"/>
</dbReference>
<dbReference type="PANTHER" id="PTHR23226:SF416">
    <property type="entry name" value="FI01424P"/>
    <property type="match status" value="1"/>
</dbReference>
<evidence type="ECO:0000256" key="4">
    <source>
        <dbReference type="ARBA" id="ARBA00022771"/>
    </source>
</evidence>
<evidence type="ECO:0000256" key="6">
    <source>
        <dbReference type="ARBA" id="ARBA00023242"/>
    </source>
</evidence>
<proteinExistence type="predicted"/>
<dbReference type="SMART" id="SM00868">
    <property type="entry name" value="zf-AD"/>
    <property type="match status" value="1"/>
</dbReference>
<feature type="domain" description="C2H2-type" evidence="9">
    <location>
        <begin position="480"/>
        <end position="508"/>
    </location>
</feature>
<evidence type="ECO:0000256" key="7">
    <source>
        <dbReference type="PROSITE-ProRule" id="PRU00042"/>
    </source>
</evidence>
<dbReference type="InterPro" id="IPR036236">
    <property type="entry name" value="Znf_C2H2_sf"/>
</dbReference>
<dbReference type="FunFam" id="3.30.160.60:FF:000065">
    <property type="entry name" value="B-cell CLL/lymphoma 6, member B"/>
    <property type="match status" value="1"/>
</dbReference>
<feature type="domain" description="C2H2-type" evidence="9">
    <location>
        <begin position="536"/>
        <end position="564"/>
    </location>
</feature>
<dbReference type="InterPro" id="IPR013087">
    <property type="entry name" value="Znf_C2H2_type"/>
</dbReference>
<evidence type="ECO:0000313" key="10">
    <source>
        <dbReference type="EMBL" id="PCG69398.1"/>
    </source>
</evidence>
<dbReference type="GO" id="GO:0000978">
    <property type="term" value="F:RNA polymerase II cis-regulatory region sequence-specific DNA binding"/>
    <property type="evidence" value="ECO:0007669"/>
    <property type="project" value="TreeGrafter"/>
</dbReference>
<keyword evidence="4 7" id="KW-0863">Zinc-finger</keyword>